<keyword evidence="1" id="KW-0812">Transmembrane</keyword>
<reference evidence="3" key="1">
    <citation type="submission" date="2011-02" db="EMBL/GenBank/DDBJ databases">
        <title>The Genome Sequence of Capsaspora owczarzaki ATCC 30864.</title>
        <authorList>
            <person name="Russ C."/>
            <person name="Cuomo C."/>
            <person name="Burger G."/>
            <person name="Gray M.W."/>
            <person name="Holland P.W.H."/>
            <person name="King N."/>
            <person name="Lang F.B.F."/>
            <person name="Roger A.J."/>
            <person name="Ruiz-Trillo I."/>
            <person name="Young S.K."/>
            <person name="Zeng Q."/>
            <person name="Gargeya S."/>
            <person name="Alvarado L."/>
            <person name="Berlin A."/>
            <person name="Chapman S.B."/>
            <person name="Chen Z."/>
            <person name="Freedman E."/>
            <person name="Gellesch M."/>
            <person name="Goldberg J."/>
            <person name="Griggs A."/>
            <person name="Gujja S."/>
            <person name="Heilman E."/>
            <person name="Heiman D."/>
            <person name="Howarth C."/>
            <person name="Mehta T."/>
            <person name="Neiman D."/>
            <person name="Pearson M."/>
            <person name="Roberts A."/>
            <person name="Saif S."/>
            <person name="Shea T."/>
            <person name="Shenoy N."/>
            <person name="Sisk P."/>
            <person name="Stolte C."/>
            <person name="Sykes S."/>
            <person name="White J."/>
            <person name="Yandava C."/>
            <person name="Haas B."/>
            <person name="Nusbaum C."/>
            <person name="Birren B."/>
        </authorList>
    </citation>
    <scope>NUCLEOTIDE SEQUENCE</scope>
    <source>
        <strain evidence="3">ATCC 30864</strain>
    </source>
</reference>
<gene>
    <name evidence="2" type="ORF">CAOG_004340</name>
</gene>
<keyword evidence="1" id="KW-1133">Transmembrane helix</keyword>
<dbReference type="RefSeq" id="XP_004348168.1">
    <property type="nucleotide sequence ID" value="XM_004348118.1"/>
</dbReference>
<dbReference type="AlphaFoldDB" id="A0A0D2WR28"/>
<sequence>MPARVSSERVSQSPARLRFVLTAYHHSLLHSTRIDRKKVGVAVNLNNKMRRRAARNALLGAACLVCCFLLLAASSWTGSSESSNETMQPPHGALTPQQRAVLPAAVRYKSANDVQQAQQREDAALAVARYQAQVYTGGGLALPSTFRIVVAGFVYLLLPCFLVVETKRARNFYYRHGTP</sequence>
<accession>A0A0D2WR28</accession>
<evidence type="ECO:0000313" key="3">
    <source>
        <dbReference type="Proteomes" id="UP000008743"/>
    </source>
</evidence>
<evidence type="ECO:0000256" key="1">
    <source>
        <dbReference type="SAM" id="Phobius"/>
    </source>
</evidence>
<organism evidence="2 3">
    <name type="scientific">Capsaspora owczarzaki (strain ATCC 30864)</name>
    <dbReference type="NCBI Taxonomy" id="595528"/>
    <lineage>
        <taxon>Eukaryota</taxon>
        <taxon>Filasterea</taxon>
        <taxon>Capsaspora</taxon>
    </lineage>
</organism>
<feature type="transmembrane region" description="Helical" evidence="1">
    <location>
        <begin position="145"/>
        <end position="164"/>
    </location>
</feature>
<name>A0A0D2WR28_CAPO3</name>
<dbReference type="InParanoid" id="A0A0D2WR28"/>
<keyword evidence="1" id="KW-0472">Membrane</keyword>
<keyword evidence="3" id="KW-1185">Reference proteome</keyword>
<evidence type="ECO:0000313" key="2">
    <source>
        <dbReference type="EMBL" id="KJE93573.1"/>
    </source>
</evidence>
<dbReference type="EMBL" id="KE346365">
    <property type="protein sequence ID" value="KJE93573.1"/>
    <property type="molecule type" value="Genomic_DNA"/>
</dbReference>
<protein>
    <recommendedName>
        <fullName evidence="4">Transmembrane protein</fullName>
    </recommendedName>
</protein>
<dbReference type="Proteomes" id="UP000008743">
    <property type="component" value="Unassembled WGS sequence"/>
</dbReference>
<evidence type="ECO:0008006" key="4">
    <source>
        <dbReference type="Google" id="ProtNLM"/>
    </source>
</evidence>
<proteinExistence type="predicted"/>
<feature type="transmembrane region" description="Helical" evidence="1">
    <location>
        <begin position="57"/>
        <end position="77"/>
    </location>
</feature>